<dbReference type="Pfam" id="PF01627">
    <property type="entry name" value="Hpt"/>
    <property type="match status" value="1"/>
</dbReference>
<keyword evidence="11 14" id="KW-0472">Membrane</keyword>
<reference evidence="21" key="1">
    <citation type="journal article" date="2019" name="Int. J. Syst. Evol. Microbiol.">
        <title>The Global Catalogue of Microorganisms (GCM) 10K type strain sequencing project: providing services to taxonomists for standard genome sequencing and annotation.</title>
        <authorList>
            <consortium name="The Broad Institute Genomics Platform"/>
            <consortium name="The Broad Institute Genome Sequencing Center for Infectious Disease"/>
            <person name="Wu L."/>
            <person name="Ma J."/>
        </authorList>
    </citation>
    <scope>NUCLEOTIDE SEQUENCE [LARGE SCALE GENOMIC DNA]</scope>
    <source>
        <strain evidence="21">CCUG 54518</strain>
    </source>
</reference>
<sequence length="1495" mass="167032">MESPFFTRREIRWTTFLWPLLTLALGWSLTWYLVDRQMDRNAQVIQQRLTDALQRYVNELEDQLSHYRVGLRGARGFIEAQDSSWVGQQAFRRYVLSQDLAVTLDGSHGFGFIRRVPPTEVGDFVRLAQVDGNPAFKLHERAPNPGERRVVQLFEPREFHPEEIGLDVATVPERRQALQLSLESGQEVITPPLALLHPDGRTIRSFGVFLPVFAPNALRGTRSEREDATIGWVYAMLMLDDVLRSIPLPEGVWLRVDDRSPSGLSTVFFSSQTRAKGIAWQSHRVSREVQVYSRTWTLTVDAGPQFIAAQDLREPAWVALQAGLSALILALMHLGAILLLRRQQERLASQALLATITRTTTQAVVGEDDQGKVIIWNEAAERLFGAPASRAIGRTFDDVLADHHMVLQEPEGDRLVRSKSLADPAVEAQLLMQGVIAHHLAIARSPIVNQRGASVGRAMLFLDITQRKQLAEQVEAANRDLEAKVAERTWQLTEAHDALSDQQRRMSNIIQGTRTGTWEWQVATGELIVNDRWLELMGYTRQDMASVDIHFWWDHVHPDDAQRVDDLLQSHFAGVHPFYETELRLRHRDGHWVWVRDAGQVHTWGSDGKPEWMFGSSVDISAQKQAQIELENTSRFLARTGRAAGVAGWAILFKENRFVWTKEMSELTEVPEGFVVDNDVSRHFLSVEDHRRYQEAVERLIAQGQGSFELEFQMITAKGRPLWVRVVAEIFRDGDDQRGSPAGVIGAVQDITERHRYEEQLQQAKEEAERANEGKSQFLANMSHEIRTPLNALLGITDLMLASELTAEQRQLMAKSKTAGRSLMAIVNNVLDLAKIESGQTHLVVGVVDVQSLLEEIRTLYAPQAQAKGLALVADKTAEVPRYIKGDRDRLREVLVNLVGNAIKFTHAGKVELQARLVTGPEGTDRLQWHVTDTGIGLTPEQMSRLFQPFVQADASTTRRYGGTGLGLAIVKRLSELMGGGPGVASTPGQGSDFWVDLPLQLPEPEDIERLEAGRHALRVLVVSRTPELRQRCGDILQQFGWRTEACDQGSTALQRLDDLVREGIGVPDVLVVDQVSDMAREALLPALRRLLQGTQTVILLTSEGAANPQPSDLPNEGAFRLPLDPSEVFNAVTDVLARSGHAKRTELEDSLQFGAGLRWLDGVRILLVEDNEINMEIARRLLAEQGAQVHGCVHGREAVDWLQDPAHEVDLVLMDVQMPVMDGLEATRLIRTDARWQKLPILALTAGALEVERRRALDAGMFDFLTKPLEAEQLIRAIRHWVAEYRGELPAVRSQTEVPAAAAKDWPELPGIDVVAAKARMGSDLALLHRMLHVMLADQPPHEQWRDPGTTDERQRLAARLHKLKGSSGMLGAVSLFEAARRAEQSVRAGAADIEEALEATWNLLEPLRASARQLDQLFSAEDAAGGEVAEVSAADRQRLVDLLQAQDFSALALYADLRKGLRRAMSGQAFEQLDVAMQSLRFREAQELLKPGA</sequence>
<feature type="domain" description="PAS" evidence="17">
    <location>
        <begin position="349"/>
        <end position="429"/>
    </location>
</feature>
<evidence type="ECO:0000313" key="20">
    <source>
        <dbReference type="EMBL" id="MFC7436446.1"/>
    </source>
</evidence>
<dbReference type="CDD" id="cd00082">
    <property type="entry name" value="HisKA"/>
    <property type="match status" value="1"/>
</dbReference>
<organism evidence="20 21">
    <name type="scientific">Hydrogenophaga bisanensis</name>
    <dbReference type="NCBI Taxonomy" id="439611"/>
    <lineage>
        <taxon>Bacteria</taxon>
        <taxon>Pseudomonadati</taxon>
        <taxon>Pseudomonadota</taxon>
        <taxon>Betaproteobacteria</taxon>
        <taxon>Burkholderiales</taxon>
        <taxon>Comamonadaceae</taxon>
        <taxon>Hydrogenophaga</taxon>
    </lineage>
</organism>
<evidence type="ECO:0000256" key="14">
    <source>
        <dbReference type="SAM" id="Phobius"/>
    </source>
</evidence>
<evidence type="ECO:0000256" key="11">
    <source>
        <dbReference type="ARBA" id="ARBA00023136"/>
    </source>
</evidence>
<dbReference type="Gene3D" id="3.30.565.10">
    <property type="entry name" value="Histidine kinase-like ATPase, C-terminal domain"/>
    <property type="match status" value="1"/>
</dbReference>
<dbReference type="PANTHER" id="PTHR45339:SF1">
    <property type="entry name" value="HYBRID SIGNAL TRANSDUCTION HISTIDINE KINASE J"/>
    <property type="match status" value="1"/>
</dbReference>
<feature type="domain" description="Histidine kinase" evidence="15">
    <location>
        <begin position="781"/>
        <end position="1002"/>
    </location>
</feature>
<dbReference type="PROSITE" id="PS50113">
    <property type="entry name" value="PAC"/>
    <property type="match status" value="2"/>
</dbReference>
<accession>A0ABW2REG8</accession>
<dbReference type="PROSITE" id="PS50110">
    <property type="entry name" value="RESPONSE_REGULATORY"/>
    <property type="match status" value="2"/>
</dbReference>
<dbReference type="InterPro" id="IPR008207">
    <property type="entry name" value="Sig_transdc_His_kin_Hpt_dom"/>
</dbReference>
<comment type="catalytic activity">
    <reaction evidence="1">
        <text>ATP + protein L-histidine = ADP + protein N-phospho-L-histidine.</text>
        <dbReference type="EC" id="2.7.13.3"/>
    </reaction>
</comment>
<dbReference type="PANTHER" id="PTHR45339">
    <property type="entry name" value="HYBRID SIGNAL TRANSDUCTION HISTIDINE KINASE J"/>
    <property type="match status" value="1"/>
</dbReference>
<dbReference type="InterPro" id="IPR036097">
    <property type="entry name" value="HisK_dim/P_sf"/>
</dbReference>
<dbReference type="InterPro" id="IPR000014">
    <property type="entry name" value="PAS"/>
</dbReference>
<dbReference type="RefSeq" id="WP_382260086.1">
    <property type="nucleotide sequence ID" value="NZ_JBHTBX010000018.1"/>
</dbReference>
<dbReference type="SUPFAM" id="SSF52172">
    <property type="entry name" value="CheY-like"/>
    <property type="match status" value="2"/>
</dbReference>
<feature type="transmembrane region" description="Helical" evidence="14">
    <location>
        <begin position="316"/>
        <end position="340"/>
    </location>
</feature>
<comment type="caution">
    <text evidence="20">The sequence shown here is derived from an EMBL/GenBank/DDBJ whole genome shotgun (WGS) entry which is preliminary data.</text>
</comment>
<feature type="modified residue" description="4-aspartylphosphate" evidence="12">
    <location>
        <position position="1074"/>
    </location>
</feature>
<dbReference type="SMART" id="SM01079">
    <property type="entry name" value="CHASE"/>
    <property type="match status" value="1"/>
</dbReference>
<evidence type="ECO:0000256" key="1">
    <source>
        <dbReference type="ARBA" id="ARBA00000085"/>
    </source>
</evidence>
<dbReference type="InterPro" id="IPR001610">
    <property type="entry name" value="PAC"/>
</dbReference>
<keyword evidence="7" id="KW-0547">Nucleotide-binding</keyword>
<dbReference type="EC" id="2.7.13.3" evidence="3"/>
<evidence type="ECO:0000256" key="5">
    <source>
        <dbReference type="ARBA" id="ARBA00022553"/>
    </source>
</evidence>
<dbReference type="InterPro" id="IPR004358">
    <property type="entry name" value="Sig_transdc_His_kin-like_C"/>
</dbReference>
<dbReference type="PROSITE" id="PS50109">
    <property type="entry name" value="HIS_KIN"/>
    <property type="match status" value="1"/>
</dbReference>
<dbReference type="SUPFAM" id="SSF47384">
    <property type="entry name" value="Homodimeric domain of signal transducing histidine kinase"/>
    <property type="match status" value="1"/>
</dbReference>
<evidence type="ECO:0000256" key="7">
    <source>
        <dbReference type="ARBA" id="ARBA00022741"/>
    </source>
</evidence>
<dbReference type="Pfam" id="PF03924">
    <property type="entry name" value="CHASE"/>
    <property type="match status" value="1"/>
</dbReference>
<feature type="domain" description="CHASE" evidence="19">
    <location>
        <begin position="82"/>
        <end position="246"/>
    </location>
</feature>
<name>A0ABW2REG8_9BURK</name>
<evidence type="ECO:0000256" key="10">
    <source>
        <dbReference type="ARBA" id="ARBA00023012"/>
    </source>
</evidence>
<dbReference type="Gene3D" id="1.20.120.160">
    <property type="entry name" value="HPT domain"/>
    <property type="match status" value="1"/>
</dbReference>
<dbReference type="Pfam" id="PF02518">
    <property type="entry name" value="HATPase_c"/>
    <property type="match status" value="1"/>
</dbReference>
<dbReference type="InterPro" id="IPR000700">
    <property type="entry name" value="PAS-assoc_C"/>
</dbReference>
<dbReference type="PROSITE" id="PS50839">
    <property type="entry name" value="CHASE"/>
    <property type="match status" value="1"/>
</dbReference>
<keyword evidence="6 14" id="KW-0812">Transmembrane</keyword>
<dbReference type="PROSITE" id="PS50112">
    <property type="entry name" value="PAS"/>
    <property type="match status" value="2"/>
</dbReference>
<keyword evidence="21" id="KW-1185">Reference proteome</keyword>
<evidence type="ECO:0000259" key="15">
    <source>
        <dbReference type="PROSITE" id="PS50109"/>
    </source>
</evidence>
<evidence type="ECO:0000259" key="18">
    <source>
        <dbReference type="PROSITE" id="PS50113"/>
    </source>
</evidence>
<evidence type="ECO:0000256" key="4">
    <source>
        <dbReference type="ARBA" id="ARBA00022475"/>
    </source>
</evidence>
<keyword evidence="8" id="KW-0067">ATP-binding</keyword>
<feature type="modified residue" description="4-aspartylphosphate" evidence="12">
    <location>
        <position position="1216"/>
    </location>
</feature>
<feature type="coiled-coil region" evidence="13">
    <location>
        <begin position="747"/>
        <end position="781"/>
    </location>
</feature>
<dbReference type="Pfam" id="PF08447">
    <property type="entry name" value="PAS_3"/>
    <property type="match status" value="2"/>
</dbReference>
<comment type="subcellular location">
    <subcellularLocation>
        <location evidence="2">Cell membrane</location>
        <topology evidence="2">Multi-pass membrane protein</topology>
    </subcellularLocation>
</comment>
<evidence type="ECO:0000259" key="16">
    <source>
        <dbReference type="PROSITE" id="PS50110"/>
    </source>
</evidence>
<feature type="domain" description="Response regulatory" evidence="16">
    <location>
        <begin position="1019"/>
        <end position="1137"/>
    </location>
</feature>
<dbReference type="InterPro" id="IPR011006">
    <property type="entry name" value="CheY-like_superfamily"/>
</dbReference>
<dbReference type="Gene3D" id="1.10.287.130">
    <property type="match status" value="1"/>
</dbReference>
<gene>
    <name evidence="20" type="ORF">ACFQNJ_18215</name>
</gene>
<dbReference type="Pfam" id="PF00512">
    <property type="entry name" value="HisKA"/>
    <property type="match status" value="1"/>
</dbReference>
<dbReference type="Gene3D" id="3.30.450.350">
    <property type="entry name" value="CHASE domain"/>
    <property type="match status" value="1"/>
</dbReference>
<dbReference type="SUPFAM" id="SSF55785">
    <property type="entry name" value="PYP-like sensor domain (PAS domain)"/>
    <property type="match status" value="3"/>
</dbReference>
<dbReference type="Gene3D" id="3.40.50.2300">
    <property type="match status" value="2"/>
</dbReference>
<feature type="transmembrane region" description="Helical" evidence="14">
    <location>
        <begin position="16"/>
        <end position="34"/>
    </location>
</feature>
<dbReference type="SMART" id="SM00448">
    <property type="entry name" value="REC"/>
    <property type="match status" value="1"/>
</dbReference>
<dbReference type="SMART" id="SM00388">
    <property type="entry name" value="HisKA"/>
    <property type="match status" value="1"/>
</dbReference>
<dbReference type="Gene3D" id="3.30.450.20">
    <property type="entry name" value="PAS domain"/>
    <property type="match status" value="3"/>
</dbReference>
<keyword evidence="5 12" id="KW-0597">Phosphoprotein</keyword>
<keyword evidence="13" id="KW-0175">Coiled coil</keyword>
<feature type="domain" description="PAC" evidence="18">
    <location>
        <begin position="579"/>
        <end position="632"/>
    </location>
</feature>
<feature type="domain" description="PAS" evidence="17">
    <location>
        <begin position="502"/>
        <end position="575"/>
    </location>
</feature>
<dbReference type="InterPro" id="IPR035965">
    <property type="entry name" value="PAS-like_dom_sf"/>
</dbReference>
<dbReference type="Pfam" id="PF08448">
    <property type="entry name" value="PAS_4"/>
    <property type="match status" value="1"/>
</dbReference>
<evidence type="ECO:0000259" key="17">
    <source>
        <dbReference type="PROSITE" id="PS50112"/>
    </source>
</evidence>
<dbReference type="SMART" id="SM00091">
    <property type="entry name" value="PAS"/>
    <property type="match status" value="2"/>
</dbReference>
<dbReference type="InterPro" id="IPR003661">
    <property type="entry name" value="HisK_dim/P_dom"/>
</dbReference>
<keyword evidence="4" id="KW-1003">Cell membrane</keyword>
<dbReference type="InterPro" id="IPR006189">
    <property type="entry name" value="CHASE_dom"/>
</dbReference>
<dbReference type="InterPro" id="IPR005467">
    <property type="entry name" value="His_kinase_dom"/>
</dbReference>
<evidence type="ECO:0000313" key="21">
    <source>
        <dbReference type="Proteomes" id="UP001596495"/>
    </source>
</evidence>
<dbReference type="InterPro" id="IPR013656">
    <property type="entry name" value="PAS_4"/>
</dbReference>
<dbReference type="SMART" id="SM00387">
    <property type="entry name" value="HATPase_c"/>
    <property type="match status" value="1"/>
</dbReference>
<proteinExistence type="predicted"/>
<protein>
    <recommendedName>
        <fullName evidence="3">histidine kinase</fullName>
        <ecNumber evidence="3">2.7.13.3</ecNumber>
    </recommendedName>
</protein>
<dbReference type="SUPFAM" id="SSF55874">
    <property type="entry name" value="ATPase domain of HSP90 chaperone/DNA topoisomerase II/histidine kinase"/>
    <property type="match status" value="1"/>
</dbReference>
<dbReference type="SMART" id="SM00086">
    <property type="entry name" value="PAC"/>
    <property type="match status" value="2"/>
</dbReference>
<evidence type="ECO:0000256" key="3">
    <source>
        <dbReference type="ARBA" id="ARBA00012438"/>
    </source>
</evidence>
<evidence type="ECO:0000256" key="13">
    <source>
        <dbReference type="SAM" id="Coils"/>
    </source>
</evidence>
<evidence type="ECO:0000256" key="2">
    <source>
        <dbReference type="ARBA" id="ARBA00004651"/>
    </source>
</evidence>
<keyword evidence="10" id="KW-0902">Two-component regulatory system</keyword>
<dbReference type="SUPFAM" id="SSF47226">
    <property type="entry name" value="Histidine-containing phosphotransfer domain, HPT domain"/>
    <property type="match status" value="1"/>
</dbReference>
<dbReference type="InterPro" id="IPR013655">
    <property type="entry name" value="PAS_fold_3"/>
</dbReference>
<evidence type="ECO:0000256" key="9">
    <source>
        <dbReference type="ARBA" id="ARBA00022989"/>
    </source>
</evidence>
<dbReference type="PRINTS" id="PR00344">
    <property type="entry name" value="BCTRLSENSOR"/>
</dbReference>
<dbReference type="NCBIfam" id="TIGR00229">
    <property type="entry name" value="sensory_box"/>
    <property type="match status" value="3"/>
</dbReference>
<dbReference type="CDD" id="cd16922">
    <property type="entry name" value="HATPase_EvgS-ArcB-TorS-like"/>
    <property type="match status" value="1"/>
</dbReference>
<dbReference type="InterPro" id="IPR036890">
    <property type="entry name" value="HATPase_C_sf"/>
</dbReference>
<dbReference type="CDD" id="cd00130">
    <property type="entry name" value="PAS"/>
    <property type="match status" value="1"/>
</dbReference>
<dbReference type="InterPro" id="IPR001789">
    <property type="entry name" value="Sig_transdc_resp-reg_receiver"/>
</dbReference>
<evidence type="ECO:0000259" key="19">
    <source>
        <dbReference type="PROSITE" id="PS50839"/>
    </source>
</evidence>
<dbReference type="Pfam" id="PF00072">
    <property type="entry name" value="Response_reg"/>
    <property type="match status" value="1"/>
</dbReference>
<dbReference type="Proteomes" id="UP001596495">
    <property type="component" value="Unassembled WGS sequence"/>
</dbReference>
<dbReference type="InterPro" id="IPR003594">
    <property type="entry name" value="HATPase_dom"/>
</dbReference>
<dbReference type="CDD" id="cd17546">
    <property type="entry name" value="REC_hyHK_CKI1_RcsC-like"/>
    <property type="match status" value="1"/>
</dbReference>
<keyword evidence="9 14" id="KW-1133">Transmembrane helix</keyword>
<feature type="domain" description="PAC" evidence="18">
    <location>
        <begin position="708"/>
        <end position="763"/>
    </location>
</feature>
<evidence type="ECO:0000256" key="12">
    <source>
        <dbReference type="PROSITE-ProRule" id="PRU00169"/>
    </source>
</evidence>
<evidence type="ECO:0000256" key="6">
    <source>
        <dbReference type="ARBA" id="ARBA00022692"/>
    </source>
</evidence>
<feature type="domain" description="Response regulatory" evidence="16">
    <location>
        <begin position="1165"/>
        <end position="1283"/>
    </location>
</feature>
<dbReference type="InterPro" id="IPR036641">
    <property type="entry name" value="HPT_dom_sf"/>
</dbReference>
<dbReference type="EMBL" id="JBHTBX010000018">
    <property type="protein sequence ID" value="MFC7436446.1"/>
    <property type="molecule type" value="Genomic_DNA"/>
</dbReference>
<dbReference type="InterPro" id="IPR042240">
    <property type="entry name" value="CHASE_sf"/>
</dbReference>
<evidence type="ECO:0000256" key="8">
    <source>
        <dbReference type="ARBA" id="ARBA00022840"/>
    </source>
</evidence>